<evidence type="ECO:0000313" key="2">
    <source>
        <dbReference type="EMBL" id="MEN7433725.1"/>
    </source>
</evidence>
<protein>
    <submittedName>
        <fullName evidence="2">Uncharacterized protein</fullName>
    </submittedName>
</protein>
<proteinExistence type="predicted"/>
<keyword evidence="1" id="KW-0732">Signal</keyword>
<comment type="caution">
    <text evidence="2">The sequence shown here is derived from an EMBL/GenBank/DDBJ whole genome shotgun (WGS) entry which is preliminary data.</text>
</comment>
<dbReference type="EMBL" id="JAYFSJ010000026">
    <property type="protein sequence ID" value="MEN7433725.1"/>
    <property type="molecule type" value="Genomic_DNA"/>
</dbReference>
<feature type="chain" id="PRO_5045767958" evidence="1">
    <location>
        <begin position="18"/>
        <end position="113"/>
    </location>
</feature>
<accession>A0ABV0CRD6</accession>
<evidence type="ECO:0000256" key="1">
    <source>
        <dbReference type="SAM" id="SignalP"/>
    </source>
</evidence>
<dbReference type="Proteomes" id="UP001405405">
    <property type="component" value="Unassembled WGS sequence"/>
</dbReference>
<keyword evidence="3" id="KW-1185">Reference proteome</keyword>
<sequence length="113" mass="12751">MRLISALVMMASVSAYAADQADSFLKKDQPFKSARKAVLTHGWKPFKNPDPSTLIGVDKILYRAGYKEVYSCAMDIGVCILQYKDKKGQCLSVFVKGEELRDMVVSDWNYECQ</sequence>
<name>A0ABV0CRD6_9NEIS</name>
<feature type="signal peptide" evidence="1">
    <location>
        <begin position="1"/>
        <end position="17"/>
    </location>
</feature>
<evidence type="ECO:0000313" key="3">
    <source>
        <dbReference type="Proteomes" id="UP001405405"/>
    </source>
</evidence>
<dbReference type="RefSeq" id="WP_231178315.1">
    <property type="nucleotide sequence ID" value="NZ_JAYFSJ010000026.1"/>
</dbReference>
<reference evidence="2 3" key="1">
    <citation type="submission" date="2023-12" db="EMBL/GenBank/DDBJ databases">
        <title>Chromobacterium sp. strain TRC.1.1.SA producing antimicrobial pigment.</title>
        <authorList>
            <person name="Verma N."/>
            <person name="Choksket S."/>
            <person name="Pinnaka A.K."/>
            <person name="Korpole S."/>
        </authorList>
    </citation>
    <scope>NUCLEOTIDE SEQUENCE [LARGE SCALE GENOMIC DNA]</scope>
    <source>
        <strain evidence="2 3">TRC1.1.SA</strain>
    </source>
</reference>
<gene>
    <name evidence="2" type="ORF">VA599_23555</name>
</gene>
<organism evidence="2 3">
    <name type="scientific">Chromobacterium indicum</name>
    <dbReference type="NCBI Taxonomy" id="3110228"/>
    <lineage>
        <taxon>Bacteria</taxon>
        <taxon>Pseudomonadati</taxon>
        <taxon>Pseudomonadota</taxon>
        <taxon>Betaproteobacteria</taxon>
        <taxon>Neisseriales</taxon>
        <taxon>Chromobacteriaceae</taxon>
        <taxon>Chromobacterium</taxon>
    </lineage>
</organism>